<protein>
    <submittedName>
        <fullName evidence="3">Uncharacterized protein</fullName>
    </submittedName>
</protein>
<reference evidence="3" key="1">
    <citation type="submission" date="2020-11" db="EMBL/GenBank/DDBJ databases">
        <authorList>
            <person name="Tran Van P."/>
        </authorList>
    </citation>
    <scope>NUCLEOTIDE SEQUENCE</scope>
</reference>
<accession>A0A7R9D5E8</accession>
<keyword evidence="2" id="KW-0472">Membrane</keyword>
<evidence type="ECO:0000256" key="1">
    <source>
        <dbReference type="SAM" id="MobiDB-lite"/>
    </source>
</evidence>
<dbReference type="EMBL" id="OD003265">
    <property type="protein sequence ID" value="CAD7407441.1"/>
    <property type="molecule type" value="Genomic_DNA"/>
</dbReference>
<sequence>MLFQREANNATQVSSTRRQTNLSTFYIYFLSIDRLIVSGPPYRSIPTFAWREKDNNFRKKNLSTPDRDSNLELTVIGSLVYCDGSALDYVTTEVGHNRCFYCCLYRALFRPMSLLQVLLLLIVPCIVPTCVIVAGASTADCTVLILLIVPCIVPTCVVVAGVSTADCTVHCSDLCHYCRCFYCCLYRALFRPVSLLQVLLLLIVQVLLLLFVPCIVPTFVIIAGASTADCPVHCSDLCHCCRCFYCCLYRALFRPMSLLQVLLLLFVPCIVPTYVIIAGASTAVCTVHCSYLCHCCRCFYCCLYRALFRPVSLLQVLLLLLVSYQSIARSQQHVSTEGLSSNLVSDHSTPPLNTLKNLMKMLETCGLEESRSLTREFLSVANVTCNDGSPAGKCTRICVEKERERERERESGKPFRKNHSQYTRSGSSPDLLVLGSLVQHEISALDHTATEVGGWYCYDQRSCHSRWMRIRHLMTSKQWPETRTGSSH</sequence>
<feature type="transmembrane region" description="Helical" evidence="2">
    <location>
        <begin position="114"/>
        <end position="136"/>
    </location>
</feature>
<evidence type="ECO:0000313" key="3">
    <source>
        <dbReference type="EMBL" id="CAD7407441.1"/>
    </source>
</evidence>
<name>A0A7R9D5E8_TIMPO</name>
<feature type="compositionally biased region" description="Basic and acidic residues" evidence="1">
    <location>
        <begin position="403"/>
        <end position="413"/>
    </location>
</feature>
<feature type="region of interest" description="Disordered" evidence="1">
    <location>
        <begin position="403"/>
        <end position="427"/>
    </location>
</feature>
<dbReference type="AlphaFoldDB" id="A0A7R9D5E8"/>
<feature type="transmembrane region" description="Helical" evidence="2">
    <location>
        <begin position="195"/>
        <end position="222"/>
    </location>
</feature>
<evidence type="ECO:0000256" key="2">
    <source>
        <dbReference type="SAM" id="Phobius"/>
    </source>
</evidence>
<keyword evidence="2" id="KW-1133">Transmembrane helix</keyword>
<proteinExistence type="predicted"/>
<feature type="transmembrane region" description="Helical" evidence="2">
    <location>
        <begin position="142"/>
        <end position="162"/>
    </location>
</feature>
<feature type="transmembrane region" description="Helical" evidence="2">
    <location>
        <begin position="258"/>
        <end position="285"/>
    </location>
</feature>
<keyword evidence="2" id="KW-0812">Transmembrane</keyword>
<organism evidence="3">
    <name type="scientific">Timema poppense</name>
    <name type="common">Walking stick</name>
    <dbReference type="NCBI Taxonomy" id="170557"/>
    <lineage>
        <taxon>Eukaryota</taxon>
        <taxon>Metazoa</taxon>
        <taxon>Ecdysozoa</taxon>
        <taxon>Arthropoda</taxon>
        <taxon>Hexapoda</taxon>
        <taxon>Insecta</taxon>
        <taxon>Pterygota</taxon>
        <taxon>Neoptera</taxon>
        <taxon>Polyneoptera</taxon>
        <taxon>Phasmatodea</taxon>
        <taxon>Timematodea</taxon>
        <taxon>Timematoidea</taxon>
        <taxon>Timematidae</taxon>
        <taxon>Timema</taxon>
    </lineage>
</organism>
<gene>
    <name evidence="3" type="ORF">TPSB3V08_LOCUS5883</name>
</gene>